<dbReference type="PANTHER" id="PTHR34295:SF1">
    <property type="entry name" value="BIOTIN TRANSPORTER BIOY"/>
    <property type="match status" value="1"/>
</dbReference>
<dbReference type="GO" id="GO:0015225">
    <property type="term" value="F:biotin transmembrane transporter activity"/>
    <property type="evidence" value="ECO:0007669"/>
    <property type="project" value="UniProtKB-UniRule"/>
</dbReference>
<evidence type="ECO:0000313" key="5">
    <source>
        <dbReference type="Proteomes" id="UP000184233"/>
    </source>
</evidence>
<feature type="transmembrane region" description="Helical" evidence="3">
    <location>
        <begin position="127"/>
        <end position="148"/>
    </location>
</feature>
<gene>
    <name evidence="4" type="ORF">BGO89_01815</name>
</gene>
<dbReference type="STRING" id="1895771.BGO89_01815"/>
<evidence type="ECO:0000256" key="1">
    <source>
        <dbReference type="ARBA" id="ARBA00010692"/>
    </source>
</evidence>
<dbReference type="PIRSF" id="PIRSF016661">
    <property type="entry name" value="BioY"/>
    <property type="match status" value="1"/>
</dbReference>
<evidence type="ECO:0000256" key="2">
    <source>
        <dbReference type="PIRNR" id="PIRNR016661"/>
    </source>
</evidence>
<dbReference type="PANTHER" id="PTHR34295">
    <property type="entry name" value="BIOTIN TRANSPORTER BIOY"/>
    <property type="match status" value="1"/>
</dbReference>
<evidence type="ECO:0000256" key="3">
    <source>
        <dbReference type="SAM" id="Phobius"/>
    </source>
</evidence>
<accession>A0A1M3L6Y7</accession>
<comment type="caution">
    <text evidence="4">The sequence shown here is derived from an EMBL/GenBank/DDBJ whole genome shotgun (WGS) entry which is preliminary data.</text>
</comment>
<comment type="similarity">
    <text evidence="1 2">Belongs to the BioY family.</text>
</comment>
<comment type="subcellular location">
    <subcellularLocation>
        <location evidence="2">Cell membrane</location>
        <topology evidence="2">Multi-pass membrane protein</topology>
    </subcellularLocation>
</comment>
<dbReference type="EMBL" id="MKVH01000002">
    <property type="protein sequence ID" value="OJX61337.1"/>
    <property type="molecule type" value="Genomic_DNA"/>
</dbReference>
<feature type="transmembrane region" description="Helical" evidence="3">
    <location>
        <begin position="93"/>
        <end position="115"/>
    </location>
</feature>
<keyword evidence="2" id="KW-1003">Cell membrane</keyword>
<dbReference type="GO" id="GO:0005886">
    <property type="term" value="C:plasma membrane"/>
    <property type="evidence" value="ECO:0007669"/>
    <property type="project" value="UniProtKB-SubCell"/>
</dbReference>
<keyword evidence="2" id="KW-0813">Transport</keyword>
<dbReference type="AlphaFoldDB" id="A0A1M3L6Y7"/>
<feature type="transmembrane region" description="Helical" evidence="3">
    <location>
        <begin position="20"/>
        <end position="38"/>
    </location>
</feature>
<organism evidence="4 5">
    <name type="scientific">Candidatus Kapaibacterium thiocyanatum</name>
    <dbReference type="NCBI Taxonomy" id="1895771"/>
    <lineage>
        <taxon>Bacteria</taxon>
        <taxon>Pseudomonadati</taxon>
        <taxon>Candidatus Kapaibacteriota</taxon>
        <taxon>Candidatus Kapaibacteriia</taxon>
        <taxon>Candidatus Kapaibacteriales</taxon>
        <taxon>Candidatus Kapaibacteriaceae</taxon>
        <taxon>Candidatus Kapaibacterium</taxon>
    </lineage>
</organism>
<dbReference type="Proteomes" id="UP000184233">
    <property type="component" value="Unassembled WGS sequence"/>
</dbReference>
<dbReference type="Pfam" id="PF02632">
    <property type="entry name" value="BioY"/>
    <property type="match status" value="1"/>
</dbReference>
<proteinExistence type="inferred from homology"/>
<dbReference type="Gene3D" id="1.10.1760.20">
    <property type="match status" value="1"/>
</dbReference>
<reference evidence="4 5" key="1">
    <citation type="submission" date="2016-09" db="EMBL/GenBank/DDBJ databases">
        <title>Genome-resolved meta-omics ties microbial dynamics to process performance in biotechnology for thiocyanate degradation.</title>
        <authorList>
            <person name="Kantor R.S."/>
            <person name="Huddy R.J."/>
            <person name="Iyer R."/>
            <person name="Thomas B.C."/>
            <person name="Brown C.T."/>
            <person name="Anantharaman K."/>
            <person name="Tringe S."/>
            <person name="Hettich R.L."/>
            <person name="Harrison S.T."/>
            <person name="Banfield J.F."/>
        </authorList>
    </citation>
    <scope>NUCLEOTIDE SEQUENCE [LARGE SCALE GENOMIC DNA]</scope>
    <source>
        <strain evidence="4">59-99</strain>
    </source>
</reference>
<keyword evidence="3" id="KW-0812">Transmembrane</keyword>
<keyword evidence="3" id="KW-1133">Transmembrane helix</keyword>
<evidence type="ECO:0000313" key="4">
    <source>
        <dbReference type="EMBL" id="OJX61337.1"/>
    </source>
</evidence>
<sequence length="186" mass="18905">MTVLASLINQRVSNRLASTVLMAGAGALAIMAASQIAIPLPFTPVPITLQTFAVVTFAMVAGRRHGVNAVIAYLLAGALGAPVFSGFSSLTALWGPTSGYLLGFIPAAFVAGSLADRGMTRSYPGAMMSALAANTLIVLCGALVLSAFVGFSNIWALGVVPFLAGDVIKSIAAGSIARAAHRKQTV</sequence>
<protein>
    <recommendedName>
        <fullName evidence="2">Biotin transporter</fullName>
    </recommendedName>
</protein>
<dbReference type="InterPro" id="IPR003784">
    <property type="entry name" value="BioY"/>
</dbReference>
<name>A0A1M3L6Y7_9BACT</name>
<feature type="transmembrane region" description="Helical" evidence="3">
    <location>
        <begin position="154"/>
        <end position="177"/>
    </location>
</feature>
<keyword evidence="2 3" id="KW-0472">Membrane</keyword>
<feature type="transmembrane region" description="Helical" evidence="3">
    <location>
        <begin position="69"/>
        <end position="87"/>
    </location>
</feature>
<feature type="transmembrane region" description="Helical" evidence="3">
    <location>
        <begin position="44"/>
        <end position="62"/>
    </location>
</feature>